<comment type="catalytic activity">
    <reaction evidence="6">
        <text>hydrogencarbonate + H(+) = CO2 + H2O</text>
        <dbReference type="Rhea" id="RHEA:10748"/>
        <dbReference type="ChEBI" id="CHEBI:15377"/>
        <dbReference type="ChEBI" id="CHEBI:15378"/>
        <dbReference type="ChEBI" id="CHEBI:16526"/>
        <dbReference type="ChEBI" id="CHEBI:17544"/>
        <dbReference type="EC" id="4.2.1.1"/>
    </reaction>
</comment>
<dbReference type="Pfam" id="PF00194">
    <property type="entry name" value="Carb_anhydrase"/>
    <property type="match status" value="1"/>
</dbReference>
<dbReference type="SUPFAM" id="SSF51069">
    <property type="entry name" value="Carbonic anhydrase"/>
    <property type="match status" value="1"/>
</dbReference>
<dbReference type="EMBL" id="JAZBJZ010000129">
    <property type="protein sequence ID" value="MEE3719379.1"/>
    <property type="molecule type" value="Genomic_DNA"/>
</dbReference>
<protein>
    <recommendedName>
        <fullName evidence="2">carbonic anhydrase</fullName>
        <ecNumber evidence="2">4.2.1.1</ecNumber>
    </recommendedName>
</protein>
<evidence type="ECO:0000256" key="3">
    <source>
        <dbReference type="ARBA" id="ARBA00022723"/>
    </source>
</evidence>
<evidence type="ECO:0000256" key="1">
    <source>
        <dbReference type="ARBA" id="ARBA00010718"/>
    </source>
</evidence>
<dbReference type="PANTHER" id="PTHR18952">
    <property type="entry name" value="CARBONIC ANHYDRASE"/>
    <property type="match status" value="1"/>
</dbReference>
<dbReference type="Gene3D" id="3.10.200.10">
    <property type="entry name" value="Alpha carbonic anhydrase"/>
    <property type="match status" value="1"/>
</dbReference>
<gene>
    <name evidence="8" type="ORF">V2H45_21795</name>
</gene>
<keyword evidence="3" id="KW-0479">Metal-binding</keyword>
<dbReference type="EC" id="4.2.1.1" evidence="2"/>
<comment type="similarity">
    <text evidence="1">Belongs to the alpha-carbonic anhydrase family.</text>
</comment>
<dbReference type="AlphaFoldDB" id="A0AAW9PV97"/>
<keyword evidence="5" id="KW-0456">Lyase</keyword>
<dbReference type="InterPro" id="IPR001148">
    <property type="entry name" value="CA_dom"/>
</dbReference>
<evidence type="ECO:0000256" key="6">
    <source>
        <dbReference type="ARBA" id="ARBA00048348"/>
    </source>
</evidence>
<comment type="caution">
    <text evidence="8">The sequence shown here is derived from an EMBL/GenBank/DDBJ whole genome shotgun (WGS) entry which is preliminary data.</text>
</comment>
<dbReference type="PANTHER" id="PTHR18952:SF265">
    <property type="entry name" value="CARBONIC ANHYDRASE"/>
    <property type="match status" value="1"/>
</dbReference>
<evidence type="ECO:0000313" key="9">
    <source>
        <dbReference type="Proteomes" id="UP001333818"/>
    </source>
</evidence>
<evidence type="ECO:0000256" key="2">
    <source>
        <dbReference type="ARBA" id="ARBA00012925"/>
    </source>
</evidence>
<dbReference type="SMART" id="SM01057">
    <property type="entry name" value="Carb_anhydrase"/>
    <property type="match status" value="1"/>
</dbReference>
<evidence type="ECO:0000256" key="4">
    <source>
        <dbReference type="ARBA" id="ARBA00022833"/>
    </source>
</evidence>
<dbReference type="InterPro" id="IPR036398">
    <property type="entry name" value="CA_dom_sf"/>
</dbReference>
<evidence type="ECO:0000313" key="8">
    <source>
        <dbReference type="EMBL" id="MEE3719379.1"/>
    </source>
</evidence>
<dbReference type="InterPro" id="IPR023561">
    <property type="entry name" value="Carbonic_anhydrase_a-class"/>
</dbReference>
<sequence>MSPITRISRKILLIFAAFVFGLFAVSFVPIFAVEGAPHWSYGGAANPTRWGDLSTDFAMCEAGKEQSPVNITGAVKGSPAKIVFHYSPAPLVVFNNGHTIQANYAKGSTVTIDGNEYELLQFHFHTPSEHTIDGKASAMELHLVHRNAAGKLAVVGIMLDEGTENPLIHEIWQNIPAAGKTNKVSDRTINAADLLPKSKAYFSYNGSLTTPPCSESVKWNVLAEPITVSEEEIDAFQKLYQVDARPLQPTNGRVITLHRE</sequence>
<accession>A0AAW9PV97</accession>
<dbReference type="GO" id="GO:0008270">
    <property type="term" value="F:zinc ion binding"/>
    <property type="evidence" value="ECO:0007669"/>
    <property type="project" value="InterPro"/>
</dbReference>
<dbReference type="GO" id="GO:0004089">
    <property type="term" value="F:carbonate dehydratase activity"/>
    <property type="evidence" value="ECO:0007669"/>
    <property type="project" value="UniProtKB-EC"/>
</dbReference>
<feature type="domain" description="Alpha-carbonic anhydrase" evidence="7">
    <location>
        <begin position="37"/>
        <end position="260"/>
    </location>
</feature>
<evidence type="ECO:0000256" key="5">
    <source>
        <dbReference type="ARBA" id="ARBA00023239"/>
    </source>
</evidence>
<dbReference type="InterPro" id="IPR041891">
    <property type="entry name" value="Alpha_CA_prokaryot-like"/>
</dbReference>
<keyword evidence="9" id="KW-1185">Reference proteome</keyword>
<dbReference type="Proteomes" id="UP001333818">
    <property type="component" value="Unassembled WGS sequence"/>
</dbReference>
<organism evidence="8 9">
    <name type="scientific">Tumidithrix elongata BACA0141</name>
    <dbReference type="NCBI Taxonomy" id="2716417"/>
    <lineage>
        <taxon>Bacteria</taxon>
        <taxon>Bacillati</taxon>
        <taxon>Cyanobacteriota</taxon>
        <taxon>Cyanophyceae</taxon>
        <taxon>Pseudanabaenales</taxon>
        <taxon>Pseudanabaenaceae</taxon>
        <taxon>Tumidithrix</taxon>
        <taxon>Tumidithrix elongata</taxon>
    </lineage>
</organism>
<dbReference type="PROSITE" id="PS51144">
    <property type="entry name" value="ALPHA_CA_2"/>
    <property type="match status" value="1"/>
</dbReference>
<dbReference type="CDD" id="cd03124">
    <property type="entry name" value="alpha_CA_prokaryotic_like"/>
    <property type="match status" value="1"/>
</dbReference>
<dbReference type="RefSeq" id="WP_330485814.1">
    <property type="nucleotide sequence ID" value="NZ_JAZBJZ010000129.1"/>
</dbReference>
<name>A0AAW9PV97_9CYAN</name>
<proteinExistence type="inferred from homology"/>
<reference evidence="8" key="1">
    <citation type="submission" date="2024-01" db="EMBL/GenBank/DDBJ databases">
        <title>Bank of Algae and Cyanobacteria of the Azores (BACA) strain genomes.</title>
        <authorList>
            <person name="Luz R."/>
            <person name="Cordeiro R."/>
            <person name="Fonseca A."/>
            <person name="Goncalves V."/>
        </authorList>
    </citation>
    <scope>NUCLEOTIDE SEQUENCE</scope>
    <source>
        <strain evidence="8">BACA0141</strain>
    </source>
</reference>
<keyword evidence="4" id="KW-0862">Zinc</keyword>
<evidence type="ECO:0000259" key="7">
    <source>
        <dbReference type="PROSITE" id="PS51144"/>
    </source>
</evidence>